<evidence type="ECO:0000256" key="6">
    <source>
        <dbReference type="SAM" id="MobiDB-lite"/>
    </source>
</evidence>
<feature type="transmembrane region" description="Helical" evidence="7">
    <location>
        <begin position="113"/>
        <end position="133"/>
    </location>
</feature>
<reference evidence="8 9" key="1">
    <citation type="submission" date="2018-06" db="EMBL/GenBank/DDBJ databases">
        <title>Halonotius sp. F13-13 a new haloarchaeeon isolated from a solar saltern from Isla Cristina, Huelva, Spain.</title>
        <authorList>
            <person name="Duran-Viseras A."/>
            <person name="Sanchez-Porro C."/>
            <person name="Ventosa A."/>
        </authorList>
    </citation>
    <scope>NUCLEOTIDE SEQUENCE [LARGE SCALE GENOMIC DNA]</scope>
    <source>
        <strain evidence="8 9">CECT 7525</strain>
    </source>
</reference>
<feature type="transmembrane region" description="Helical" evidence="7">
    <location>
        <begin position="251"/>
        <end position="273"/>
    </location>
</feature>
<feature type="compositionally biased region" description="Low complexity" evidence="6">
    <location>
        <begin position="438"/>
        <end position="455"/>
    </location>
</feature>
<evidence type="ECO:0000256" key="7">
    <source>
        <dbReference type="SAM" id="Phobius"/>
    </source>
</evidence>
<sequence length="461" mass="48738">MSVCQRPHCGCVAPDRRDVAAVAGSSHSLSFRRLCAGMLFSSPAGHGDMSLRSVVRDRPLWLLAGVVLLGAVSYILSSFIGLVVVGLFVYYAARPVYRRLVDRINHPTVAAGLSIIALVLPAFLLVGYALLIVSRELRRLTNIPAFGPQQLGVAPGTYSRLTDPSFLLSPDGRELITGELSGSILQSVVSIAQTATTLGIVTINLLAVVVFAFYLLRDDDRLAGWIHANFDTRETVFEEFLQAVDRDLSSIFFGNILNAIITGTIAVIAFSVLNVFAPTGAAIPAAALVGSLAGAASLIPIVGMKIIYVPVGLYMAARGVVTTGGETLWFVVLFAVVSVIVVDSIPDFLLRPYVSGKNIHIGSLMLAYILGPLFFGWYGLFLMPALLVVVVQFAVVVVPSLNIGSSSTLDSQPPLQRFAAPGATEPDAEPAATSPTPDAGDGSTDSDESTTGSESTADDNR</sequence>
<dbReference type="PANTHER" id="PTHR21716:SF4">
    <property type="entry name" value="TRANSMEMBRANE PROTEIN 245"/>
    <property type="match status" value="1"/>
</dbReference>
<feature type="transmembrane region" description="Helical" evidence="7">
    <location>
        <begin position="195"/>
        <end position="216"/>
    </location>
</feature>
<feature type="transmembrane region" description="Helical" evidence="7">
    <location>
        <begin position="60"/>
        <end position="93"/>
    </location>
</feature>
<evidence type="ECO:0000313" key="8">
    <source>
        <dbReference type="EMBL" id="RJX48789.1"/>
    </source>
</evidence>
<dbReference type="AlphaFoldDB" id="A0A3A6Q835"/>
<feature type="transmembrane region" description="Helical" evidence="7">
    <location>
        <begin position="328"/>
        <end position="349"/>
    </location>
</feature>
<feature type="transmembrane region" description="Helical" evidence="7">
    <location>
        <begin position="285"/>
        <end position="308"/>
    </location>
</feature>
<dbReference type="Pfam" id="PF01594">
    <property type="entry name" value="AI-2E_transport"/>
    <property type="match status" value="1"/>
</dbReference>
<dbReference type="EMBL" id="QMDW01000016">
    <property type="protein sequence ID" value="RJX48789.1"/>
    <property type="molecule type" value="Genomic_DNA"/>
</dbReference>
<comment type="similarity">
    <text evidence="2">Belongs to the autoinducer-2 exporter (AI-2E) (TC 2.A.86) family.</text>
</comment>
<keyword evidence="4 7" id="KW-1133">Transmembrane helix</keyword>
<evidence type="ECO:0000256" key="1">
    <source>
        <dbReference type="ARBA" id="ARBA00004141"/>
    </source>
</evidence>
<dbReference type="GO" id="GO:0016020">
    <property type="term" value="C:membrane"/>
    <property type="evidence" value="ECO:0007669"/>
    <property type="project" value="UniProtKB-SubCell"/>
</dbReference>
<proteinExistence type="inferred from homology"/>
<evidence type="ECO:0000313" key="9">
    <source>
        <dbReference type="Proteomes" id="UP000281564"/>
    </source>
</evidence>
<accession>A0A3A6Q835</accession>
<feature type="transmembrane region" description="Helical" evidence="7">
    <location>
        <begin position="361"/>
        <end position="380"/>
    </location>
</feature>
<evidence type="ECO:0000256" key="5">
    <source>
        <dbReference type="ARBA" id="ARBA00023136"/>
    </source>
</evidence>
<dbReference type="PANTHER" id="PTHR21716">
    <property type="entry name" value="TRANSMEMBRANE PROTEIN"/>
    <property type="match status" value="1"/>
</dbReference>
<keyword evidence="3 7" id="KW-0812">Transmembrane</keyword>
<dbReference type="Proteomes" id="UP000281564">
    <property type="component" value="Unassembled WGS sequence"/>
</dbReference>
<name>A0A3A6Q835_9EURY</name>
<dbReference type="InterPro" id="IPR002549">
    <property type="entry name" value="AI-2E-like"/>
</dbReference>
<comment type="caution">
    <text evidence="8">The sequence shown here is derived from an EMBL/GenBank/DDBJ whole genome shotgun (WGS) entry which is preliminary data.</text>
</comment>
<evidence type="ECO:0000256" key="3">
    <source>
        <dbReference type="ARBA" id="ARBA00022692"/>
    </source>
</evidence>
<feature type="region of interest" description="Disordered" evidence="6">
    <location>
        <begin position="406"/>
        <end position="461"/>
    </location>
</feature>
<keyword evidence="9" id="KW-1185">Reference proteome</keyword>
<evidence type="ECO:0000256" key="2">
    <source>
        <dbReference type="ARBA" id="ARBA00009773"/>
    </source>
</evidence>
<keyword evidence="5 7" id="KW-0472">Membrane</keyword>
<comment type="subcellular location">
    <subcellularLocation>
        <location evidence="1">Membrane</location>
        <topology evidence="1">Multi-pass membrane protein</topology>
    </subcellularLocation>
</comment>
<gene>
    <name evidence="8" type="ORF">DP106_11095</name>
</gene>
<feature type="transmembrane region" description="Helical" evidence="7">
    <location>
        <begin position="386"/>
        <end position="404"/>
    </location>
</feature>
<organism evidence="8 9">
    <name type="scientific">Halonotius pteroides</name>
    <dbReference type="NCBI Taxonomy" id="268735"/>
    <lineage>
        <taxon>Archaea</taxon>
        <taxon>Methanobacteriati</taxon>
        <taxon>Methanobacteriota</taxon>
        <taxon>Stenosarchaea group</taxon>
        <taxon>Halobacteria</taxon>
        <taxon>Halobacteriales</taxon>
        <taxon>Haloferacaceae</taxon>
        <taxon>Halonotius</taxon>
    </lineage>
</organism>
<evidence type="ECO:0000256" key="4">
    <source>
        <dbReference type="ARBA" id="ARBA00022989"/>
    </source>
</evidence>
<protein>
    <submittedName>
        <fullName evidence="8">AI-2E family transporter</fullName>
    </submittedName>
</protein>